<dbReference type="InterPro" id="IPR036873">
    <property type="entry name" value="Rhodanese-like_dom_sf"/>
</dbReference>
<dbReference type="RefSeq" id="WP_086743963.1">
    <property type="nucleotide sequence ID" value="NZ_MWPV01000002.1"/>
</dbReference>
<dbReference type="GO" id="GO:0004792">
    <property type="term" value="F:thiosulfate-cyanide sulfurtransferase activity"/>
    <property type="evidence" value="ECO:0007669"/>
    <property type="project" value="InterPro"/>
</dbReference>
<evidence type="ECO:0000256" key="1">
    <source>
        <dbReference type="SAM" id="SignalP"/>
    </source>
</evidence>
<evidence type="ECO:0000313" key="3">
    <source>
        <dbReference type="EMBL" id="OUL58661.1"/>
    </source>
</evidence>
<comment type="caution">
    <text evidence="3">The sequence shown here is derived from an EMBL/GenBank/DDBJ whole genome shotgun (WGS) entry which is preliminary data.</text>
</comment>
<sequence>MKFIVSTLLFCSVLLTSSLCYADITPLITQEQFLKSQQSSNISIIDVRSVEEFNDGHIPGAINIPHNQIQDHLELLLTLQRQPVVVYCRSGRRAAIAEKAMAELGLKDVHHLEGDWLSWQEKSLPVSTKHERITTK</sequence>
<dbReference type="EMBL" id="MWPV01000002">
    <property type="protein sequence ID" value="OUL58661.1"/>
    <property type="molecule type" value="Genomic_DNA"/>
</dbReference>
<protein>
    <recommendedName>
        <fullName evidence="2">Rhodanese domain-containing protein</fullName>
    </recommendedName>
</protein>
<feature type="domain" description="Rhodanese" evidence="2">
    <location>
        <begin position="38"/>
        <end position="128"/>
    </location>
</feature>
<feature type="chain" id="PRO_5012399513" description="Rhodanese domain-containing protein" evidence="1">
    <location>
        <begin position="23"/>
        <end position="136"/>
    </location>
</feature>
<dbReference type="PANTHER" id="PTHR43031:SF16">
    <property type="entry name" value="OXIDOREDUCTASE"/>
    <property type="match status" value="1"/>
</dbReference>
<dbReference type="AlphaFoldDB" id="A0A244CSU1"/>
<name>A0A244CSU1_PSEDV</name>
<dbReference type="Pfam" id="PF00581">
    <property type="entry name" value="Rhodanese"/>
    <property type="match status" value="1"/>
</dbReference>
<dbReference type="CDD" id="cd00158">
    <property type="entry name" value="RHOD"/>
    <property type="match status" value="1"/>
</dbReference>
<accession>A0A244CSU1</accession>
<reference evidence="3 4" key="1">
    <citation type="submission" date="2017-02" db="EMBL/GenBank/DDBJ databases">
        <title>Pseudoalteromonas ulvae TC14 Genome.</title>
        <authorList>
            <person name="Molmeret M."/>
        </authorList>
    </citation>
    <scope>NUCLEOTIDE SEQUENCE [LARGE SCALE GENOMIC DNA]</scope>
    <source>
        <strain evidence="3">TC14</strain>
    </source>
</reference>
<dbReference type="SUPFAM" id="SSF52821">
    <property type="entry name" value="Rhodanese/Cell cycle control phosphatase"/>
    <property type="match status" value="1"/>
</dbReference>
<evidence type="ECO:0000259" key="2">
    <source>
        <dbReference type="PROSITE" id="PS50206"/>
    </source>
</evidence>
<dbReference type="PROSITE" id="PS50206">
    <property type="entry name" value="RHODANESE_3"/>
    <property type="match status" value="1"/>
</dbReference>
<proteinExistence type="predicted"/>
<dbReference type="OrthoDB" id="9814704at2"/>
<dbReference type="PROSITE" id="PS00380">
    <property type="entry name" value="RHODANESE_1"/>
    <property type="match status" value="1"/>
</dbReference>
<dbReference type="SMART" id="SM00450">
    <property type="entry name" value="RHOD"/>
    <property type="match status" value="1"/>
</dbReference>
<dbReference type="Gene3D" id="3.40.250.10">
    <property type="entry name" value="Rhodanese-like domain"/>
    <property type="match status" value="1"/>
</dbReference>
<gene>
    <name evidence="3" type="ORF">B1199_10125</name>
</gene>
<evidence type="ECO:0000313" key="4">
    <source>
        <dbReference type="Proteomes" id="UP000194841"/>
    </source>
</evidence>
<dbReference type="InterPro" id="IPR050229">
    <property type="entry name" value="GlpE_sulfurtransferase"/>
</dbReference>
<keyword evidence="1" id="KW-0732">Signal</keyword>
<organism evidence="3 4">
    <name type="scientific">Pseudoalteromonas ulvae</name>
    <dbReference type="NCBI Taxonomy" id="107327"/>
    <lineage>
        <taxon>Bacteria</taxon>
        <taxon>Pseudomonadati</taxon>
        <taxon>Pseudomonadota</taxon>
        <taxon>Gammaproteobacteria</taxon>
        <taxon>Alteromonadales</taxon>
        <taxon>Pseudoalteromonadaceae</taxon>
        <taxon>Pseudoalteromonas</taxon>
    </lineage>
</organism>
<keyword evidence="4" id="KW-1185">Reference proteome</keyword>
<dbReference type="Proteomes" id="UP000194841">
    <property type="component" value="Unassembled WGS sequence"/>
</dbReference>
<dbReference type="InterPro" id="IPR001307">
    <property type="entry name" value="Thiosulphate_STrfase_CS"/>
</dbReference>
<dbReference type="PANTHER" id="PTHR43031">
    <property type="entry name" value="FAD-DEPENDENT OXIDOREDUCTASE"/>
    <property type="match status" value="1"/>
</dbReference>
<feature type="signal peptide" evidence="1">
    <location>
        <begin position="1"/>
        <end position="22"/>
    </location>
</feature>
<dbReference type="InterPro" id="IPR001763">
    <property type="entry name" value="Rhodanese-like_dom"/>
</dbReference>